<keyword evidence="2" id="KW-1185">Reference proteome</keyword>
<evidence type="ECO:0000313" key="2">
    <source>
        <dbReference type="Proteomes" id="UP001249020"/>
    </source>
</evidence>
<dbReference type="Proteomes" id="UP001249020">
    <property type="component" value="Unassembled WGS sequence"/>
</dbReference>
<reference evidence="1 2" key="1">
    <citation type="submission" date="2023-09" db="EMBL/GenBank/DDBJ databases">
        <authorList>
            <person name="Rey-Velasco X."/>
        </authorList>
    </citation>
    <scope>NUCLEOTIDE SEQUENCE [LARGE SCALE GENOMIC DNA]</scope>
    <source>
        <strain evidence="1 2">W409</strain>
    </source>
</reference>
<dbReference type="EMBL" id="JAVRIE010000006">
    <property type="protein sequence ID" value="MDT0583865.1"/>
    <property type="molecule type" value="Genomic_DNA"/>
</dbReference>
<gene>
    <name evidence="1" type="ORF">RM544_15040</name>
</gene>
<name>A0AAW8R4L6_9ALTE</name>
<sequence>MQIQLSDVDTALAVVLNPELQSMNYDILSKKLDGLTYDEVLELASQSETKIDISFN</sequence>
<dbReference type="RefSeq" id="WP_311362624.1">
    <property type="nucleotide sequence ID" value="NZ_JAVRIE010000006.1"/>
</dbReference>
<accession>A0AAW8R4L6</accession>
<comment type="caution">
    <text evidence="1">The sequence shown here is derived from an EMBL/GenBank/DDBJ whole genome shotgun (WGS) entry which is preliminary data.</text>
</comment>
<protein>
    <submittedName>
        <fullName evidence="1">Uncharacterized protein</fullName>
    </submittedName>
</protein>
<evidence type="ECO:0000313" key="1">
    <source>
        <dbReference type="EMBL" id="MDT0583865.1"/>
    </source>
</evidence>
<proteinExistence type="predicted"/>
<organism evidence="1 2">
    <name type="scientific">Brumicola blandensis</name>
    <dbReference type="NCBI Taxonomy" id="3075611"/>
    <lineage>
        <taxon>Bacteria</taxon>
        <taxon>Pseudomonadati</taxon>
        <taxon>Pseudomonadota</taxon>
        <taxon>Gammaproteobacteria</taxon>
        <taxon>Alteromonadales</taxon>
        <taxon>Alteromonadaceae</taxon>
        <taxon>Brumicola</taxon>
    </lineage>
</organism>
<dbReference type="AlphaFoldDB" id="A0AAW8R4L6"/>